<proteinExistence type="predicted"/>
<dbReference type="Gene3D" id="4.10.240.10">
    <property type="entry name" value="Zn(2)-C6 fungal-type DNA-binding domain"/>
    <property type="match status" value="1"/>
</dbReference>
<dbReference type="GO" id="GO:0009893">
    <property type="term" value="P:positive regulation of metabolic process"/>
    <property type="evidence" value="ECO:0007669"/>
    <property type="project" value="UniProtKB-ARBA"/>
</dbReference>
<reference evidence="8 9" key="1">
    <citation type="submission" date="2019-04" db="EMBL/GenBank/DDBJ databases">
        <title>Friends and foes A comparative genomics study of 23 Aspergillus species from section Flavi.</title>
        <authorList>
            <consortium name="DOE Joint Genome Institute"/>
            <person name="Kjaerbolling I."/>
            <person name="Vesth T."/>
            <person name="Frisvad J.C."/>
            <person name="Nybo J.L."/>
            <person name="Theobald S."/>
            <person name="Kildgaard S."/>
            <person name="Isbrandt T."/>
            <person name="Kuo A."/>
            <person name="Sato A."/>
            <person name="Lyhne E.K."/>
            <person name="Kogle M.E."/>
            <person name="Wiebenga A."/>
            <person name="Kun R.S."/>
            <person name="Lubbers R.J."/>
            <person name="Makela M.R."/>
            <person name="Barry K."/>
            <person name="Chovatia M."/>
            <person name="Clum A."/>
            <person name="Daum C."/>
            <person name="Haridas S."/>
            <person name="He G."/>
            <person name="LaButti K."/>
            <person name="Lipzen A."/>
            <person name="Mondo S."/>
            <person name="Riley R."/>
            <person name="Salamov A."/>
            <person name="Simmons B.A."/>
            <person name="Magnuson J.K."/>
            <person name="Henrissat B."/>
            <person name="Mortensen U.H."/>
            <person name="Larsen T.O."/>
            <person name="Devries R.P."/>
            <person name="Grigoriev I.V."/>
            <person name="Machida M."/>
            <person name="Baker S.E."/>
            <person name="Andersen M.R."/>
        </authorList>
    </citation>
    <scope>NUCLEOTIDE SEQUENCE [LARGE SCALE GENOMIC DNA]</scope>
    <source>
        <strain evidence="8 9">CBS 117626</strain>
    </source>
</reference>
<feature type="region of interest" description="Disordered" evidence="6">
    <location>
        <begin position="83"/>
        <end position="111"/>
    </location>
</feature>
<dbReference type="GO" id="GO:0003677">
    <property type="term" value="F:DNA binding"/>
    <property type="evidence" value="ECO:0007669"/>
    <property type="project" value="UniProtKB-KW"/>
</dbReference>
<evidence type="ECO:0000256" key="1">
    <source>
        <dbReference type="ARBA" id="ARBA00004123"/>
    </source>
</evidence>
<dbReference type="GO" id="GO:0000981">
    <property type="term" value="F:DNA-binding transcription factor activity, RNA polymerase II-specific"/>
    <property type="evidence" value="ECO:0007669"/>
    <property type="project" value="InterPro"/>
</dbReference>
<feature type="domain" description="Zn(2)-C6 fungal-type" evidence="7">
    <location>
        <begin position="9"/>
        <end position="38"/>
    </location>
</feature>
<dbReference type="CDD" id="cd00067">
    <property type="entry name" value="GAL4"/>
    <property type="match status" value="1"/>
</dbReference>
<accession>A0A5N6V0P5</accession>
<dbReference type="GO" id="GO:0008270">
    <property type="term" value="F:zinc ion binding"/>
    <property type="evidence" value="ECO:0007669"/>
    <property type="project" value="InterPro"/>
</dbReference>
<gene>
    <name evidence="8" type="ORF">BDV40DRAFT_261051</name>
</gene>
<dbReference type="SUPFAM" id="SSF57701">
    <property type="entry name" value="Zn2/Cys6 DNA-binding domain"/>
    <property type="match status" value="1"/>
</dbReference>
<dbReference type="Pfam" id="PF00172">
    <property type="entry name" value="Zn_clus"/>
    <property type="match status" value="1"/>
</dbReference>
<protein>
    <recommendedName>
        <fullName evidence="7">Zn(2)-C6 fungal-type domain-containing protein</fullName>
    </recommendedName>
</protein>
<evidence type="ECO:0000313" key="8">
    <source>
        <dbReference type="EMBL" id="KAE8164200.1"/>
    </source>
</evidence>
<dbReference type="OrthoDB" id="2269373at2759"/>
<keyword evidence="5" id="KW-0539">Nucleus</keyword>
<evidence type="ECO:0000256" key="2">
    <source>
        <dbReference type="ARBA" id="ARBA00023015"/>
    </source>
</evidence>
<keyword evidence="9" id="KW-1185">Reference proteome</keyword>
<dbReference type="InterPro" id="IPR036864">
    <property type="entry name" value="Zn2-C6_fun-type_DNA-bd_sf"/>
</dbReference>
<evidence type="ECO:0000256" key="5">
    <source>
        <dbReference type="ARBA" id="ARBA00023242"/>
    </source>
</evidence>
<dbReference type="PANTHER" id="PTHR31001">
    <property type="entry name" value="UNCHARACTERIZED TRANSCRIPTIONAL REGULATORY PROTEIN"/>
    <property type="match status" value="1"/>
</dbReference>
<evidence type="ECO:0000256" key="6">
    <source>
        <dbReference type="SAM" id="MobiDB-lite"/>
    </source>
</evidence>
<dbReference type="CDD" id="cd12148">
    <property type="entry name" value="fungal_TF_MHR"/>
    <property type="match status" value="1"/>
</dbReference>
<dbReference type="AlphaFoldDB" id="A0A5N6V0P5"/>
<evidence type="ECO:0000259" key="7">
    <source>
        <dbReference type="PROSITE" id="PS50048"/>
    </source>
</evidence>
<dbReference type="PANTHER" id="PTHR31001:SF45">
    <property type="entry name" value="ZN(II)2CYS6 TRANSCRIPTION FACTOR (EUROFUNG)"/>
    <property type="match status" value="1"/>
</dbReference>
<evidence type="ECO:0000256" key="4">
    <source>
        <dbReference type="ARBA" id="ARBA00023163"/>
    </source>
</evidence>
<name>A0A5N6V0P5_ASPTM</name>
<dbReference type="EMBL" id="ML738610">
    <property type="protein sequence ID" value="KAE8164200.1"/>
    <property type="molecule type" value="Genomic_DNA"/>
</dbReference>
<evidence type="ECO:0000313" key="9">
    <source>
        <dbReference type="Proteomes" id="UP000326950"/>
    </source>
</evidence>
<dbReference type="SMART" id="SM00066">
    <property type="entry name" value="GAL4"/>
    <property type="match status" value="1"/>
</dbReference>
<dbReference type="InterPro" id="IPR001138">
    <property type="entry name" value="Zn2Cys6_DnaBD"/>
</dbReference>
<keyword evidence="3" id="KW-0238">DNA-binding</keyword>
<dbReference type="InterPro" id="IPR050613">
    <property type="entry name" value="Sec_Metabolite_Reg"/>
</dbReference>
<keyword evidence="2" id="KW-0805">Transcription regulation</keyword>
<evidence type="ECO:0000256" key="3">
    <source>
        <dbReference type="ARBA" id="ARBA00023125"/>
    </source>
</evidence>
<dbReference type="GO" id="GO:0005634">
    <property type="term" value="C:nucleus"/>
    <property type="evidence" value="ECO:0007669"/>
    <property type="project" value="UniProtKB-SubCell"/>
</dbReference>
<organism evidence="8 9">
    <name type="scientific">Aspergillus tamarii</name>
    <dbReference type="NCBI Taxonomy" id="41984"/>
    <lineage>
        <taxon>Eukaryota</taxon>
        <taxon>Fungi</taxon>
        <taxon>Dikarya</taxon>
        <taxon>Ascomycota</taxon>
        <taxon>Pezizomycotina</taxon>
        <taxon>Eurotiomycetes</taxon>
        <taxon>Eurotiomycetidae</taxon>
        <taxon>Eurotiales</taxon>
        <taxon>Aspergillaceae</taxon>
        <taxon>Aspergillus</taxon>
        <taxon>Aspergillus subgen. Circumdati</taxon>
    </lineage>
</organism>
<keyword evidence="4" id="KW-0804">Transcription</keyword>
<dbReference type="Proteomes" id="UP000326950">
    <property type="component" value="Unassembled WGS sequence"/>
</dbReference>
<sequence length="314" mass="35426">MNNLTRGHSCVLCQQRKVRCDQQKPCANCVKAQVECRILPPQRPKRRKKKLHERDLVDRLKRYEALMSQHGISFDPVLEGGNGVANLEHDRGGSGTDAGGSAQNHNSQEHGKRSRWFPYYKEYCATDDMLYDTSDDDNERPNIHDSFDTMFGDTDGFPFKVCGSPAQITDLHPPAIKIFQLWQVYINNVNPLLKISHVPTLQAHVVGVAADPAKIPKPLEALMFGIYLVAVTSLTNEEVEGTFGEEKAVLLSRYHQGTQQALINAGFMRSNELKVLQAYFLYLVCRPLHFPCILECIFPPVYGHTSAHFHYSSV</sequence>
<dbReference type="PROSITE" id="PS50048">
    <property type="entry name" value="ZN2_CY6_FUNGAL_2"/>
    <property type="match status" value="1"/>
</dbReference>
<comment type="subcellular location">
    <subcellularLocation>
        <location evidence="1">Nucleus</location>
    </subcellularLocation>
</comment>